<accession>A0A2J6RWM4</accession>
<dbReference type="InterPro" id="IPR019956">
    <property type="entry name" value="Ubiquitin_dom"/>
</dbReference>
<keyword evidence="5" id="KW-0812">Transmembrane</keyword>
<dbReference type="InterPro" id="IPR029058">
    <property type="entry name" value="AB_hydrolase_fold"/>
</dbReference>
<dbReference type="SMART" id="SM00213">
    <property type="entry name" value="UBQ"/>
    <property type="match status" value="1"/>
</dbReference>
<evidence type="ECO:0000259" key="11">
    <source>
        <dbReference type="PROSITE" id="PS50053"/>
    </source>
</evidence>
<evidence type="ECO:0000256" key="3">
    <source>
        <dbReference type="ARBA" id="ARBA00004240"/>
    </source>
</evidence>
<dbReference type="Gene3D" id="6.10.110.10">
    <property type="match status" value="1"/>
</dbReference>
<evidence type="ECO:0000256" key="6">
    <source>
        <dbReference type="ARBA" id="ARBA00022824"/>
    </source>
</evidence>
<organism evidence="12 13">
    <name type="scientific">Hyaloscypha variabilis (strain UAMH 11265 / GT02V1 / F)</name>
    <name type="common">Meliniomyces variabilis</name>
    <dbReference type="NCBI Taxonomy" id="1149755"/>
    <lineage>
        <taxon>Eukaryota</taxon>
        <taxon>Fungi</taxon>
        <taxon>Dikarya</taxon>
        <taxon>Ascomycota</taxon>
        <taxon>Pezizomycotina</taxon>
        <taxon>Leotiomycetes</taxon>
        <taxon>Helotiales</taxon>
        <taxon>Hyaloscyphaceae</taxon>
        <taxon>Hyaloscypha</taxon>
        <taxon>Hyaloscypha variabilis</taxon>
    </lineage>
</organism>
<evidence type="ECO:0000256" key="4">
    <source>
        <dbReference type="ARBA" id="ARBA00007262"/>
    </source>
</evidence>
<dbReference type="FunFam" id="3.10.20.90:FF:000160">
    <property type="entry name" value="Polyubiquitin-C"/>
    <property type="match status" value="1"/>
</dbReference>
<evidence type="ECO:0000256" key="8">
    <source>
        <dbReference type="ARBA" id="ARBA00023128"/>
    </source>
</evidence>
<dbReference type="OrthoDB" id="1658288at2759"/>
<dbReference type="SUPFAM" id="SSF54236">
    <property type="entry name" value="Ubiquitin-like"/>
    <property type="match status" value="1"/>
</dbReference>
<evidence type="ECO:0000256" key="9">
    <source>
        <dbReference type="ARBA" id="ARBA00023136"/>
    </source>
</evidence>
<dbReference type="PRINTS" id="PR00348">
    <property type="entry name" value="UBIQUITIN"/>
</dbReference>
<dbReference type="InterPro" id="IPR019954">
    <property type="entry name" value="Ubiquitin_CS"/>
</dbReference>
<dbReference type="PANTHER" id="PTHR48182:SF2">
    <property type="entry name" value="PROTEIN SERAC1"/>
    <property type="match status" value="1"/>
</dbReference>
<dbReference type="GO" id="GO:0005783">
    <property type="term" value="C:endoplasmic reticulum"/>
    <property type="evidence" value="ECO:0007669"/>
    <property type="project" value="UniProtKB-SubCell"/>
</dbReference>
<evidence type="ECO:0000313" key="12">
    <source>
        <dbReference type="EMBL" id="PMD42911.1"/>
    </source>
</evidence>
<evidence type="ECO:0000313" key="13">
    <source>
        <dbReference type="Proteomes" id="UP000235786"/>
    </source>
</evidence>
<dbReference type="GO" id="GO:0016020">
    <property type="term" value="C:membrane"/>
    <property type="evidence" value="ECO:0007669"/>
    <property type="project" value="UniProtKB-SubCell"/>
</dbReference>
<keyword evidence="7" id="KW-1133">Transmembrane helix</keyword>
<dbReference type="EMBL" id="KZ613942">
    <property type="protein sequence ID" value="PMD42911.1"/>
    <property type="molecule type" value="Genomic_DNA"/>
</dbReference>
<evidence type="ECO:0000256" key="5">
    <source>
        <dbReference type="ARBA" id="ARBA00022692"/>
    </source>
</evidence>
<dbReference type="STRING" id="1149755.A0A2J6RWM4"/>
<dbReference type="GO" id="GO:0005739">
    <property type="term" value="C:mitochondrion"/>
    <property type="evidence" value="ECO:0007669"/>
    <property type="project" value="UniProtKB-SubCell"/>
</dbReference>
<name>A0A2J6RWM4_HYAVF</name>
<comment type="subcellular location">
    <subcellularLocation>
        <location evidence="3">Endoplasmic reticulum</location>
    </subcellularLocation>
    <subcellularLocation>
        <location evidence="1">Membrane</location>
        <topology evidence="1">Multi-pass membrane protein</topology>
    </subcellularLocation>
    <subcellularLocation>
        <location evidence="2">Mitochondrion</location>
    </subcellularLocation>
</comment>
<keyword evidence="9" id="KW-0472">Membrane</keyword>
<feature type="region of interest" description="Disordered" evidence="10">
    <location>
        <begin position="307"/>
        <end position="344"/>
    </location>
</feature>
<dbReference type="PROSITE" id="PS50053">
    <property type="entry name" value="UBIQUITIN_2"/>
    <property type="match status" value="1"/>
</dbReference>
<dbReference type="Gene3D" id="3.40.50.1820">
    <property type="entry name" value="alpha/beta hydrolase"/>
    <property type="match status" value="1"/>
</dbReference>
<feature type="domain" description="Ubiquitin-like" evidence="11">
    <location>
        <begin position="1023"/>
        <end position="1098"/>
    </location>
</feature>
<evidence type="ECO:0000256" key="10">
    <source>
        <dbReference type="SAM" id="MobiDB-lite"/>
    </source>
</evidence>
<dbReference type="InterPro" id="IPR052374">
    <property type="entry name" value="SERAC1"/>
</dbReference>
<dbReference type="Pfam" id="PF00240">
    <property type="entry name" value="ubiquitin"/>
    <property type="match status" value="1"/>
</dbReference>
<dbReference type="InterPro" id="IPR009311">
    <property type="entry name" value="IFI6/IFI27-like"/>
</dbReference>
<protein>
    <recommendedName>
        <fullName evidence="11">Ubiquitin-like domain-containing protein</fullName>
    </recommendedName>
</protein>
<keyword evidence="8" id="KW-0496">Mitochondrion</keyword>
<evidence type="ECO:0000256" key="1">
    <source>
        <dbReference type="ARBA" id="ARBA00004141"/>
    </source>
</evidence>
<dbReference type="InterPro" id="IPR038213">
    <property type="entry name" value="IFI6/IFI27-like_sf"/>
</dbReference>
<dbReference type="Gene3D" id="3.10.20.90">
    <property type="entry name" value="Phosphatidylinositol 3-kinase Catalytic Subunit, Chain A, domain 1"/>
    <property type="match status" value="1"/>
</dbReference>
<keyword evidence="13" id="KW-1185">Reference proteome</keyword>
<evidence type="ECO:0000256" key="2">
    <source>
        <dbReference type="ARBA" id="ARBA00004173"/>
    </source>
</evidence>
<dbReference type="Proteomes" id="UP000235786">
    <property type="component" value="Unassembled WGS sequence"/>
</dbReference>
<comment type="similarity">
    <text evidence="4">Belongs to the IFI6/IFI27 family.</text>
</comment>
<gene>
    <name evidence="12" type="ORF">L207DRAFT_579782</name>
</gene>
<dbReference type="InterPro" id="IPR000626">
    <property type="entry name" value="Ubiquitin-like_dom"/>
</dbReference>
<sequence>MFKFSKTQKNCSTAQPGPIAPRPGSIEKYGLFLLKEGALSEATNSLVDIVAIHGLNGDAFGTWTDKEANDRNAEELWLETLLPQAVPESRIMTFGYNSAVTNSVSVSKIEDFATDLLIRLKGARNTEECGKRPLIFICHSLGGLVFKKALVLAHEARIHFGDVLDSCYGVMFLGTPHRGSKHASWPATLSEIVNTVTWTRKLRSDLLKNLNVNADGLMTLSRQSVQRLAPLKVLTCVEQNVILPLSTVIVPSESAVLDIGNEFVIPVNGNHRTMCTFSTNQPQKFQPVRDALVGMCQDALRSAQAAHSSPVNITTPIPDRPALTDSSSQSSIIPTPNNSTPRSVIHQQTTSISSGSSILHRNISMSQQPSLSPTQFLRGDIEAYQNALRSCRDQPKARLRVCGMHRRNPGGVYENFEQTFIVPQDTKVNDVTEFIRTQNIGFLKEYTIGSCEYRADIAFLGESSVISKTCLDYETSTIEVVAGASSFNVSRGLRISRKPRLAEFFSKLYPDTSNPRLGEEESSSRRSINNTILFGPNHDSECLRISFVRTVRIPQDGKDHKLPPGLGKFPVFSVKDFENKLPREMISKGGTGINQTSTEREAMWVKFDCPKDQHHVIRPFVGGVNGISGEPMIADMLSLMRRFNRVTQEQDYVVVPEQPWLDGISISPGKVAQFVATAVKGTHDSGGRFDRPQAPQAPMSLSFGPRSIEYQVTKRDAVGGFQLQVIPQYNTTRMSFSNEQDVCFIGENSESAKPIRHLNANKFDVLKNSIELGLEVGTKLYVKDVGETRKAPRTKIVRDMWDEISEAQLYAQEIRLEIHYQETQRPPIPQSEVIVTEVGGQEIELEIESTSTSTALRDLLYRSFPVSKDDSYGILIAGAVRNQPAAMIEARTVHDFLLLKPFISEDAVEMTVNNKKFYQATWTYDILGTSLLPFFDQARGCTHNKNSGFPHSDRQILYMDHERLFPTEHHIIPAKNLNKNLITVIRKYDERPLANLGTLMNLGYYTSTFGPTKTLWIWKETSYQIFVMTLTGKTITLEVETSCSIDAIKAKIQDKEGIPPDQQRLIFNGKQLEDERYIIQYDIRREDTLHLVLRLRGGQPPVSVRLSDGKTFNVAIGTDFTISGLKEEIRVKAGRLPNNIFEHTVYVDLRATSSLSLAAGGNITQFIAEDHNDPRMWDVSYAKLLNVQIINAAHFEDVTGLLTPATPVDARMYRDLKMLYFEIYNESPSSVGVGNTTWRSVTAALSSAQDSNVLTYDPNDPPKCSKYNVDCYNLADQFGIAQSQLFRVSFTNVPAVVHRWITANSGQSALLITNGILIFTPAALTGPLLATMGFGASGPVAGSVAAWLQSILGNVGAHSVFAYLQSAAMGGYGVATVNGIVQAWGIISGAAVTAYTGLGGRSTV</sequence>
<dbReference type="Pfam" id="PF06140">
    <property type="entry name" value="Ifi-6-16"/>
    <property type="match status" value="1"/>
</dbReference>
<dbReference type="PANTHER" id="PTHR48182">
    <property type="entry name" value="PROTEIN SERAC1"/>
    <property type="match status" value="1"/>
</dbReference>
<dbReference type="SUPFAM" id="SSF53474">
    <property type="entry name" value="alpha/beta-Hydrolases"/>
    <property type="match status" value="1"/>
</dbReference>
<reference evidence="12 13" key="1">
    <citation type="submission" date="2016-04" db="EMBL/GenBank/DDBJ databases">
        <title>A degradative enzymes factory behind the ericoid mycorrhizal symbiosis.</title>
        <authorList>
            <consortium name="DOE Joint Genome Institute"/>
            <person name="Martino E."/>
            <person name="Morin E."/>
            <person name="Grelet G."/>
            <person name="Kuo A."/>
            <person name="Kohler A."/>
            <person name="Daghino S."/>
            <person name="Barry K."/>
            <person name="Choi C."/>
            <person name="Cichocki N."/>
            <person name="Clum A."/>
            <person name="Copeland A."/>
            <person name="Hainaut M."/>
            <person name="Haridas S."/>
            <person name="Labutti K."/>
            <person name="Lindquist E."/>
            <person name="Lipzen A."/>
            <person name="Khouja H.-R."/>
            <person name="Murat C."/>
            <person name="Ohm R."/>
            <person name="Olson A."/>
            <person name="Spatafora J."/>
            <person name="Veneault-Fourrey C."/>
            <person name="Henrissat B."/>
            <person name="Grigoriev I."/>
            <person name="Martin F."/>
            <person name="Perotto S."/>
        </authorList>
    </citation>
    <scope>NUCLEOTIDE SEQUENCE [LARGE SCALE GENOMIC DNA]</scope>
    <source>
        <strain evidence="12 13">F</strain>
    </source>
</reference>
<proteinExistence type="inferred from homology"/>
<dbReference type="PROSITE" id="PS00299">
    <property type="entry name" value="UBIQUITIN_1"/>
    <property type="match status" value="1"/>
</dbReference>
<feature type="compositionally biased region" description="Polar residues" evidence="10">
    <location>
        <begin position="324"/>
        <end position="344"/>
    </location>
</feature>
<dbReference type="InterPro" id="IPR029071">
    <property type="entry name" value="Ubiquitin-like_domsf"/>
</dbReference>
<evidence type="ECO:0000256" key="7">
    <source>
        <dbReference type="ARBA" id="ARBA00022989"/>
    </source>
</evidence>
<keyword evidence="6" id="KW-0256">Endoplasmic reticulum</keyword>